<comment type="caution">
    <text evidence="2">The sequence shown here is derived from an EMBL/GenBank/DDBJ whole genome shotgun (WGS) entry which is preliminary data.</text>
</comment>
<feature type="compositionally biased region" description="Polar residues" evidence="1">
    <location>
        <begin position="164"/>
        <end position="179"/>
    </location>
</feature>
<feature type="compositionally biased region" description="Polar residues" evidence="1">
    <location>
        <begin position="50"/>
        <end position="73"/>
    </location>
</feature>
<feature type="region of interest" description="Disordered" evidence="1">
    <location>
        <begin position="1"/>
        <end position="88"/>
    </location>
</feature>
<protein>
    <submittedName>
        <fullName evidence="2">Uncharacterized protein</fullName>
    </submittedName>
</protein>
<dbReference type="EMBL" id="JAGGNH010000005">
    <property type="protein sequence ID" value="KAJ0973506.1"/>
    <property type="molecule type" value="Genomic_DNA"/>
</dbReference>
<organism evidence="2 3">
    <name type="scientific">Dioscorea zingiberensis</name>
    <dbReference type="NCBI Taxonomy" id="325984"/>
    <lineage>
        <taxon>Eukaryota</taxon>
        <taxon>Viridiplantae</taxon>
        <taxon>Streptophyta</taxon>
        <taxon>Embryophyta</taxon>
        <taxon>Tracheophyta</taxon>
        <taxon>Spermatophyta</taxon>
        <taxon>Magnoliopsida</taxon>
        <taxon>Liliopsida</taxon>
        <taxon>Dioscoreales</taxon>
        <taxon>Dioscoreaceae</taxon>
        <taxon>Dioscorea</taxon>
    </lineage>
</organism>
<dbReference type="AlphaFoldDB" id="A0A9D5CHM1"/>
<proteinExistence type="predicted"/>
<feature type="compositionally biased region" description="Low complexity" evidence="1">
    <location>
        <begin position="113"/>
        <end position="125"/>
    </location>
</feature>
<keyword evidence="3" id="KW-1185">Reference proteome</keyword>
<accession>A0A9D5CHM1</accession>
<reference evidence="2" key="1">
    <citation type="submission" date="2021-03" db="EMBL/GenBank/DDBJ databases">
        <authorList>
            <person name="Li Z."/>
            <person name="Yang C."/>
        </authorList>
    </citation>
    <scope>NUCLEOTIDE SEQUENCE</scope>
    <source>
        <strain evidence="2">Dzin_1.0</strain>
        <tissue evidence="2">Leaf</tissue>
    </source>
</reference>
<evidence type="ECO:0000313" key="2">
    <source>
        <dbReference type="EMBL" id="KAJ0973506.1"/>
    </source>
</evidence>
<name>A0A9D5CHM1_9LILI</name>
<dbReference type="Proteomes" id="UP001085076">
    <property type="component" value="Miscellaneous, Linkage group lg05"/>
</dbReference>
<feature type="region of interest" description="Disordered" evidence="1">
    <location>
        <begin position="113"/>
        <end position="185"/>
    </location>
</feature>
<evidence type="ECO:0000256" key="1">
    <source>
        <dbReference type="SAM" id="MobiDB-lite"/>
    </source>
</evidence>
<feature type="compositionally biased region" description="Low complexity" evidence="1">
    <location>
        <begin position="24"/>
        <end position="39"/>
    </location>
</feature>
<sequence length="185" mass="19805">MSENVQRRRPRSQLQQPPLPPSQPTIQIGSSNNISTTNSENYGLVHPPLQANQPQQVGGNNPHTTPSQSSNDIIFNEMNGANHGGMPADLHVNGAPGTQQWPTYAENLPNDLTGSSNNHHNNGNTECSEKNSGINSTVISTNGQANPTPDNEQLPASAEMETAPLQNSENVLPSSQSPVPNRHNL</sequence>
<evidence type="ECO:0000313" key="3">
    <source>
        <dbReference type="Proteomes" id="UP001085076"/>
    </source>
</evidence>
<gene>
    <name evidence="2" type="ORF">J5N97_021465</name>
</gene>
<reference evidence="2" key="2">
    <citation type="journal article" date="2022" name="Hortic Res">
        <title>The genome of Dioscorea zingiberensis sheds light on the biosynthesis, origin and evolution of the medicinally important diosgenin saponins.</title>
        <authorList>
            <person name="Li Y."/>
            <person name="Tan C."/>
            <person name="Li Z."/>
            <person name="Guo J."/>
            <person name="Li S."/>
            <person name="Chen X."/>
            <person name="Wang C."/>
            <person name="Dai X."/>
            <person name="Yang H."/>
            <person name="Song W."/>
            <person name="Hou L."/>
            <person name="Xu J."/>
            <person name="Tong Z."/>
            <person name="Xu A."/>
            <person name="Yuan X."/>
            <person name="Wang W."/>
            <person name="Yang Q."/>
            <person name="Chen L."/>
            <person name="Sun Z."/>
            <person name="Wang K."/>
            <person name="Pan B."/>
            <person name="Chen J."/>
            <person name="Bao Y."/>
            <person name="Liu F."/>
            <person name="Qi X."/>
            <person name="Gang D.R."/>
            <person name="Wen J."/>
            <person name="Li J."/>
        </authorList>
    </citation>
    <scope>NUCLEOTIDE SEQUENCE</scope>
    <source>
        <strain evidence="2">Dzin_1.0</strain>
    </source>
</reference>
<feature type="compositionally biased region" description="Polar residues" evidence="1">
    <location>
        <begin position="130"/>
        <end position="151"/>
    </location>
</feature>